<dbReference type="AlphaFoldDB" id="A0A9N9QPT2"/>
<dbReference type="InterPro" id="IPR040350">
    <property type="entry name" value="TMEM272"/>
</dbReference>
<protein>
    <submittedName>
        <fullName evidence="2">Uncharacterized protein</fullName>
    </submittedName>
</protein>
<gene>
    <name evidence="2" type="ORF">CEUTPL_LOCUS9091</name>
</gene>
<feature type="transmembrane region" description="Helical" evidence="1">
    <location>
        <begin position="145"/>
        <end position="177"/>
    </location>
</feature>
<reference evidence="2" key="1">
    <citation type="submission" date="2022-01" db="EMBL/GenBank/DDBJ databases">
        <authorList>
            <person name="King R."/>
        </authorList>
    </citation>
    <scope>NUCLEOTIDE SEQUENCE</scope>
</reference>
<evidence type="ECO:0000313" key="3">
    <source>
        <dbReference type="Proteomes" id="UP001152799"/>
    </source>
</evidence>
<feature type="transmembrane region" description="Helical" evidence="1">
    <location>
        <begin position="71"/>
        <end position="91"/>
    </location>
</feature>
<keyword evidence="3" id="KW-1185">Reference proteome</keyword>
<dbReference type="EMBL" id="OU892281">
    <property type="protein sequence ID" value="CAG9768563.1"/>
    <property type="molecule type" value="Genomic_DNA"/>
</dbReference>
<keyword evidence="1" id="KW-0812">Transmembrane</keyword>
<feature type="transmembrane region" description="Helical" evidence="1">
    <location>
        <begin position="103"/>
        <end position="125"/>
    </location>
</feature>
<name>A0A9N9QPT2_9CUCU</name>
<keyword evidence="1" id="KW-0472">Membrane</keyword>
<feature type="transmembrane region" description="Helical" evidence="1">
    <location>
        <begin position="36"/>
        <end position="59"/>
    </location>
</feature>
<accession>A0A9N9QPT2</accession>
<proteinExistence type="predicted"/>
<sequence>MERSQEASQDSVQNSPRLIVHGEEEKSWFRKVKDKFLPGVKISLIIALLCYFALFVIGIWGIHRCPAEDMIPFFVIVTGAIGLVNKTLSILKETVLKTTDKIHLWESSTYTVELVFLILGSYWVFKEYKPNFINPNDKNYCNKTVYMSAFIYLAVLYALLGIIVISFFCFLGCIFFVKKTEDANNEDPESPTRPMQPQNGSP</sequence>
<keyword evidence="1" id="KW-1133">Transmembrane helix</keyword>
<dbReference type="Proteomes" id="UP001152799">
    <property type="component" value="Chromosome 5"/>
</dbReference>
<evidence type="ECO:0000256" key="1">
    <source>
        <dbReference type="SAM" id="Phobius"/>
    </source>
</evidence>
<organism evidence="2 3">
    <name type="scientific">Ceutorhynchus assimilis</name>
    <name type="common">cabbage seed weevil</name>
    <dbReference type="NCBI Taxonomy" id="467358"/>
    <lineage>
        <taxon>Eukaryota</taxon>
        <taxon>Metazoa</taxon>
        <taxon>Ecdysozoa</taxon>
        <taxon>Arthropoda</taxon>
        <taxon>Hexapoda</taxon>
        <taxon>Insecta</taxon>
        <taxon>Pterygota</taxon>
        <taxon>Neoptera</taxon>
        <taxon>Endopterygota</taxon>
        <taxon>Coleoptera</taxon>
        <taxon>Polyphaga</taxon>
        <taxon>Cucujiformia</taxon>
        <taxon>Curculionidae</taxon>
        <taxon>Ceutorhynchinae</taxon>
        <taxon>Ceutorhynchus</taxon>
    </lineage>
</organism>
<dbReference type="OrthoDB" id="6157510at2759"/>
<dbReference type="PANTHER" id="PTHR33444:SF2">
    <property type="entry name" value="MARVEL DOMAIN-CONTAINING PROTEIN"/>
    <property type="match status" value="1"/>
</dbReference>
<evidence type="ECO:0000313" key="2">
    <source>
        <dbReference type="EMBL" id="CAG9768563.1"/>
    </source>
</evidence>
<dbReference type="PANTHER" id="PTHR33444">
    <property type="entry name" value="SI:DKEY-19B23.12-RELATED"/>
    <property type="match status" value="1"/>
</dbReference>